<protein>
    <submittedName>
        <fullName evidence="1">Uncharacterized protein</fullName>
    </submittedName>
</protein>
<comment type="caution">
    <text evidence="1">The sequence shown here is derived from an EMBL/GenBank/DDBJ whole genome shotgun (WGS) entry which is preliminary data.</text>
</comment>
<organism evidence="1 2">
    <name type="scientific">Purpureocillium lilacinum</name>
    <name type="common">Paecilomyces lilacinus</name>
    <dbReference type="NCBI Taxonomy" id="33203"/>
    <lineage>
        <taxon>Eukaryota</taxon>
        <taxon>Fungi</taxon>
        <taxon>Dikarya</taxon>
        <taxon>Ascomycota</taxon>
        <taxon>Pezizomycotina</taxon>
        <taxon>Sordariomycetes</taxon>
        <taxon>Hypocreomycetidae</taxon>
        <taxon>Hypocreales</taxon>
        <taxon>Ophiocordycipitaceae</taxon>
        <taxon>Purpureocillium</taxon>
    </lineage>
</organism>
<evidence type="ECO:0000313" key="2">
    <source>
        <dbReference type="Proteomes" id="UP001638806"/>
    </source>
</evidence>
<proteinExistence type="predicted"/>
<reference evidence="1" key="1">
    <citation type="submission" date="2024-12" db="EMBL/GenBank/DDBJ databases">
        <title>Comparative genomics and development of molecular markers within Purpureocillium lilacinum and among Purpureocillium species.</title>
        <authorList>
            <person name="Yeh Z.-Y."/>
            <person name="Ni N.-T."/>
            <person name="Lo P.-H."/>
            <person name="Mushyakhwo K."/>
            <person name="Lin C.-F."/>
            <person name="Nai Y.-S."/>
        </authorList>
    </citation>
    <scope>NUCLEOTIDE SEQUENCE</scope>
    <source>
        <strain evidence="1">NCHU-NPUST-175</strain>
    </source>
</reference>
<gene>
    <name evidence="1" type="ORF">ACCO45_013977</name>
</gene>
<dbReference type="EMBL" id="JBGNUJ010000013">
    <property type="protein sequence ID" value="KAL3952260.1"/>
    <property type="molecule type" value="Genomic_DNA"/>
</dbReference>
<sequence length="124" mass="13691">MTRSGAPAARRFHRSCTPRRTPRRPRAIRSRPEGGRYSRARTRPSGSPRLASRSNRTTTSLVPPAPPTQAQAQQHPLPQALAEPDVSRTRRLDGAGRRNAQQLAARAGMEDGAQDALEHDPCRR</sequence>
<keyword evidence="2" id="KW-1185">Reference proteome</keyword>
<dbReference type="Proteomes" id="UP001638806">
    <property type="component" value="Unassembled WGS sequence"/>
</dbReference>
<evidence type="ECO:0000313" key="1">
    <source>
        <dbReference type="EMBL" id="KAL3952260.1"/>
    </source>
</evidence>
<accession>A0ACC4D7G0</accession>
<name>A0ACC4D7G0_PURLI</name>